<dbReference type="EMBL" id="JAWMAJ010000082">
    <property type="protein sequence ID" value="MDV7219043.1"/>
    <property type="molecule type" value="Genomic_DNA"/>
</dbReference>
<evidence type="ECO:0000313" key="4">
    <source>
        <dbReference type="Proteomes" id="UP001187346"/>
    </source>
</evidence>
<dbReference type="InterPro" id="IPR012334">
    <property type="entry name" value="Pectin_lyas_fold"/>
</dbReference>
<comment type="caution">
    <text evidence="3">The sequence shown here is derived from an EMBL/GenBank/DDBJ whole genome shotgun (WGS) entry which is preliminary data.</text>
</comment>
<feature type="domain" description="Right handed beta helix" evidence="2">
    <location>
        <begin position="248"/>
        <end position="417"/>
    </location>
</feature>
<name>A0ABU4FEN1_9ACTN</name>
<evidence type="ECO:0000259" key="2">
    <source>
        <dbReference type="Pfam" id="PF13229"/>
    </source>
</evidence>
<dbReference type="Gene3D" id="2.160.20.10">
    <property type="entry name" value="Single-stranded right-handed beta-helix, Pectin lyase-like"/>
    <property type="match status" value="1"/>
</dbReference>
<reference evidence="3 4" key="1">
    <citation type="submission" date="2023-10" db="EMBL/GenBank/DDBJ databases">
        <title>Characterization of rhizosphere-enriched actinobacteria from wheat plants lab-grown on chernevaya soil.</title>
        <authorList>
            <person name="Tikhonova E.N."/>
            <person name="Konopkin A."/>
            <person name="Kravchenko I.K."/>
        </authorList>
    </citation>
    <scope>NUCLEOTIDE SEQUENCE [LARGE SCALE GENOMIC DNA]</scope>
    <source>
        <strain evidence="3 4">RR29</strain>
    </source>
</reference>
<dbReference type="Proteomes" id="UP001187346">
    <property type="component" value="Unassembled WGS sequence"/>
</dbReference>
<keyword evidence="1" id="KW-0732">Signal</keyword>
<dbReference type="InterPro" id="IPR039448">
    <property type="entry name" value="Beta_helix"/>
</dbReference>
<keyword evidence="4" id="KW-1185">Reference proteome</keyword>
<dbReference type="Pfam" id="PF13229">
    <property type="entry name" value="Beta_helix"/>
    <property type="match status" value="1"/>
</dbReference>
<dbReference type="InterPro" id="IPR011050">
    <property type="entry name" value="Pectin_lyase_fold/virulence"/>
</dbReference>
<evidence type="ECO:0000256" key="1">
    <source>
        <dbReference type="SAM" id="SignalP"/>
    </source>
</evidence>
<protein>
    <submittedName>
        <fullName evidence="3">Right-handed parallel beta-helix repeat-containing protein</fullName>
    </submittedName>
</protein>
<sequence>MRLRASTALLACLTALGTALTAAPSAQAAATTYYVDCSAGTAGSGSSTSPLNTLASVNALTLTAGDQVLFQRGTSCSGQLAPNATGTATAPVVIGAYGTGDLPAINADGAVNAVLLDDTPYTTVQDLELTADGDNTAYRRGVYVYAADAGTVSGITLQRLNIHDVRGIMPSATATTGDSGTGKYANATGGIVIEAQGTTTPTAFADTHVLDNTIHSVDRQGIYTWSNWCRRTQLAAFWNTLCSAAWDASTGLLVQGNTLTDIGGDGIVVKGNDGALVQHNRLTGFNERSGSPNAGMWTANSTGSVFQYNETSGGNTTSDGMAYDVDHSTSGTVFQYNLSHDNAGGFFLLCPYDSPTADFTIRDNISVNDRTRGFQICDGELSDGRIYNNTIAIGSGLSPALVTESTSAALDVKFTNNLIRKTGSGTVSWKLSDSAFVIDHNAFYNVTAPTTATNSLTTAPGLAAPGVRDPAGYQLITGYPTITGGTPITDNGGLDYFGNPVSATTAPNIGAYNGTGNTTPVLTDLFDTLSSSWTVTGTATVTTDPSGDLGNSALLTGTSTLTRTIGGTTTRRVSVRVRSDSTTPLTVEALNSAGTVVASGTPADTSADTWHLVTFTAPTTATQLRLRTPTPGTYYADDAYVQPVTG</sequence>
<feature type="signal peptide" evidence="1">
    <location>
        <begin position="1"/>
        <end position="28"/>
    </location>
</feature>
<dbReference type="SMART" id="SM00710">
    <property type="entry name" value="PbH1"/>
    <property type="match status" value="8"/>
</dbReference>
<dbReference type="SUPFAM" id="SSF51126">
    <property type="entry name" value="Pectin lyase-like"/>
    <property type="match status" value="1"/>
</dbReference>
<feature type="chain" id="PRO_5047337349" evidence="1">
    <location>
        <begin position="29"/>
        <end position="646"/>
    </location>
</feature>
<evidence type="ECO:0000313" key="3">
    <source>
        <dbReference type="EMBL" id="MDV7219043.1"/>
    </source>
</evidence>
<dbReference type="InterPro" id="IPR006626">
    <property type="entry name" value="PbH1"/>
</dbReference>
<dbReference type="RefSeq" id="WP_317773126.1">
    <property type="nucleotide sequence ID" value="NZ_JAWMAJ010000082.1"/>
</dbReference>
<gene>
    <name evidence="3" type="ORF">R5A26_24125</name>
</gene>
<proteinExistence type="predicted"/>
<organism evidence="3 4">
    <name type="scientific">Streptomyces prunicolor</name>
    <dbReference type="NCBI Taxonomy" id="67348"/>
    <lineage>
        <taxon>Bacteria</taxon>
        <taxon>Bacillati</taxon>
        <taxon>Actinomycetota</taxon>
        <taxon>Actinomycetes</taxon>
        <taxon>Kitasatosporales</taxon>
        <taxon>Streptomycetaceae</taxon>
        <taxon>Streptomyces</taxon>
    </lineage>
</organism>
<accession>A0ABU4FEN1</accession>